<keyword evidence="1" id="KW-0812">Transmembrane</keyword>
<protein>
    <submittedName>
        <fullName evidence="2">Uncharacterized protein</fullName>
    </submittedName>
</protein>
<dbReference type="EMBL" id="NHTK01006124">
    <property type="protein sequence ID" value="PPQ63401.1"/>
    <property type="molecule type" value="Genomic_DNA"/>
</dbReference>
<evidence type="ECO:0000256" key="1">
    <source>
        <dbReference type="SAM" id="Phobius"/>
    </source>
</evidence>
<proteinExistence type="predicted"/>
<comment type="caution">
    <text evidence="2">The sequence shown here is derived from an EMBL/GenBank/DDBJ whole genome shotgun (WGS) entry which is preliminary data.</text>
</comment>
<feature type="transmembrane region" description="Helical" evidence="1">
    <location>
        <begin position="17"/>
        <end position="36"/>
    </location>
</feature>
<dbReference type="AlphaFoldDB" id="A0A409V9J5"/>
<gene>
    <name evidence="2" type="ORF">CVT24_005666</name>
</gene>
<dbReference type="InParanoid" id="A0A409V9J5"/>
<sequence>MAVADAYPRFSGPQGRMIAYMIGGTSLLLFSSMILLRDEIRQHRGNVAVHEPAPGPDYISKDAISVVARPAKNANMKGARPTASQWV</sequence>
<keyword evidence="1" id="KW-0472">Membrane</keyword>
<accession>A0A409V9J5</accession>
<evidence type="ECO:0000313" key="3">
    <source>
        <dbReference type="Proteomes" id="UP000284842"/>
    </source>
</evidence>
<organism evidence="2 3">
    <name type="scientific">Panaeolus cyanescens</name>
    <dbReference type="NCBI Taxonomy" id="181874"/>
    <lineage>
        <taxon>Eukaryota</taxon>
        <taxon>Fungi</taxon>
        <taxon>Dikarya</taxon>
        <taxon>Basidiomycota</taxon>
        <taxon>Agaricomycotina</taxon>
        <taxon>Agaricomycetes</taxon>
        <taxon>Agaricomycetidae</taxon>
        <taxon>Agaricales</taxon>
        <taxon>Agaricineae</taxon>
        <taxon>Galeropsidaceae</taxon>
        <taxon>Panaeolus</taxon>
    </lineage>
</organism>
<keyword evidence="1" id="KW-1133">Transmembrane helix</keyword>
<name>A0A409V9J5_9AGAR</name>
<evidence type="ECO:0000313" key="2">
    <source>
        <dbReference type="EMBL" id="PPQ63401.1"/>
    </source>
</evidence>
<dbReference type="Proteomes" id="UP000284842">
    <property type="component" value="Unassembled WGS sequence"/>
</dbReference>
<dbReference type="OrthoDB" id="2941385at2759"/>
<reference evidence="2 3" key="1">
    <citation type="journal article" date="2018" name="Evol. Lett.">
        <title>Horizontal gene cluster transfer increased hallucinogenic mushroom diversity.</title>
        <authorList>
            <person name="Reynolds H.T."/>
            <person name="Vijayakumar V."/>
            <person name="Gluck-Thaler E."/>
            <person name="Korotkin H.B."/>
            <person name="Matheny P.B."/>
            <person name="Slot J.C."/>
        </authorList>
    </citation>
    <scope>NUCLEOTIDE SEQUENCE [LARGE SCALE GENOMIC DNA]</scope>
    <source>
        <strain evidence="2 3">2629</strain>
    </source>
</reference>
<keyword evidence="3" id="KW-1185">Reference proteome</keyword>